<name>A0A919MGW9_9ACTN</name>
<dbReference type="GO" id="GO:0016020">
    <property type="term" value="C:membrane"/>
    <property type="evidence" value="ECO:0007669"/>
    <property type="project" value="GOC"/>
</dbReference>
<dbReference type="GO" id="GO:0004336">
    <property type="term" value="F:galactosylceramidase activity"/>
    <property type="evidence" value="ECO:0007669"/>
    <property type="project" value="UniProtKB-EC"/>
</dbReference>
<sequence length="817" mass="86091">MRSDTRPRSGRRKPVWRRALGTGLAAVLLAAVGVTVLSSPAVAATAVPIDGSSGGRTFDGVGAVSGGGGNSRLLFDYPEPQRGQILDYLFKPGYGAALQILKVEIGGDTNSTSGAEPSHAHTRGDLNCNRGYEWWIMEQAKARNPNLKLVGLPWGAPGWIGNGNILSTDMINYLLSWLGCAKQHNLTIDYLTAGQNEKKYDANWTISLRNALNSNGYSAMKIIYGDSWPGDWSPANTVVNNNALKSAIDVLSAHYVCGYLSAQSTCTVPANATNSGETLWNSEGGSQDYNDGAKPLARGINRGYVDGRMTAYLNWDLIAAITPNLPWATVGLILANQPWSGWYAVGKDTWTLAHTTQFTAPGWKYLDRSSGFIGGNRNNGSYVSLKSTNNTDYSTVIETMDATAAQQLDFTVGGGLSTGPVHVWRTNLNSGNTADHFVHSADLTPNGGKFSLTVQPGYVYTLTTTTGQGKGTATSPAQGSLGLPYTDNFESYAAGRFPRYLQDMQGAFETTACGGGRSGTCLRQASPQAPITWKTLSEPNTYGGNLNWNNYTLSADVMLETAGFAQLEGRVGTTNLDPINRFNGYFLRAQDTGAWSILRNNTSGQLTTLRSGTTAALGTGRWHNLKLTFSGSNIAAVIDGTTVGTVSDGTFGAGQVGFGTSQGETAQFDNLQVYNGNPPVDPTPTPTPTPTASPTPTPTLSPTPTTSPTTGPTTPAGGCVADYHVVSTWSGGFQAEVTVTNNGATTSTGWRTDFTYADGQRVSQSWNADLTQNGAAVTAANVSYNGALAPGASATYGLLATQTGSANTVPAVTCALR</sequence>
<comment type="similarity">
    <text evidence="1">Belongs to the glycosyl hydrolase 59 family.</text>
</comment>
<dbReference type="Gene3D" id="3.20.20.70">
    <property type="entry name" value="Aldolase class I"/>
    <property type="match status" value="1"/>
</dbReference>
<keyword evidence="7" id="KW-0732">Signal</keyword>
<dbReference type="AlphaFoldDB" id="A0A919MGW9"/>
<feature type="signal peptide" evidence="7">
    <location>
        <begin position="1"/>
        <end position="43"/>
    </location>
</feature>
<evidence type="ECO:0000256" key="5">
    <source>
        <dbReference type="ARBA" id="ARBA00033098"/>
    </source>
</evidence>
<evidence type="ECO:0000256" key="7">
    <source>
        <dbReference type="SAM" id="SignalP"/>
    </source>
</evidence>
<evidence type="ECO:0000256" key="3">
    <source>
        <dbReference type="ARBA" id="ARBA00022919"/>
    </source>
</evidence>
<keyword evidence="10" id="KW-1185">Reference proteome</keyword>
<dbReference type="Gene3D" id="2.60.40.290">
    <property type="match status" value="1"/>
</dbReference>
<dbReference type="Gene3D" id="3.20.20.80">
    <property type="entry name" value="Glycosidases"/>
    <property type="match status" value="1"/>
</dbReference>
<reference evidence="9" key="1">
    <citation type="submission" date="2021-01" db="EMBL/GenBank/DDBJ databases">
        <title>Whole genome shotgun sequence of Actinoplanes ferrugineus NBRC 15555.</title>
        <authorList>
            <person name="Komaki H."/>
            <person name="Tamura T."/>
        </authorList>
    </citation>
    <scope>NUCLEOTIDE SEQUENCE</scope>
    <source>
        <strain evidence="9">NBRC 15555</strain>
    </source>
</reference>
<keyword evidence="3" id="KW-0443">Lipid metabolism</keyword>
<dbReference type="PANTHER" id="PTHR15172">
    <property type="entry name" value="GALACTOCEREBROSIDASE"/>
    <property type="match status" value="1"/>
</dbReference>
<evidence type="ECO:0000256" key="6">
    <source>
        <dbReference type="SAM" id="MobiDB-lite"/>
    </source>
</evidence>
<keyword evidence="4" id="KW-0442">Lipid degradation</keyword>
<evidence type="ECO:0000256" key="2">
    <source>
        <dbReference type="ARBA" id="ARBA00012657"/>
    </source>
</evidence>
<dbReference type="GO" id="GO:0030247">
    <property type="term" value="F:polysaccharide binding"/>
    <property type="evidence" value="ECO:0007669"/>
    <property type="project" value="UniProtKB-UniRule"/>
</dbReference>
<dbReference type="InterPro" id="IPR017853">
    <property type="entry name" value="GH"/>
</dbReference>
<dbReference type="PROSITE" id="PS51173">
    <property type="entry name" value="CBM2"/>
    <property type="match status" value="1"/>
</dbReference>
<dbReference type="SUPFAM" id="SSF49899">
    <property type="entry name" value="Concanavalin A-like lectins/glucanases"/>
    <property type="match status" value="1"/>
</dbReference>
<dbReference type="InterPro" id="IPR008965">
    <property type="entry name" value="CBM2/CBM3_carb-bd_dom_sf"/>
</dbReference>
<dbReference type="GO" id="GO:0005975">
    <property type="term" value="P:carbohydrate metabolic process"/>
    <property type="evidence" value="ECO:0007669"/>
    <property type="project" value="InterPro"/>
</dbReference>
<proteinExistence type="inferred from homology"/>
<dbReference type="InterPro" id="IPR013320">
    <property type="entry name" value="ConA-like_dom_sf"/>
</dbReference>
<feature type="chain" id="PRO_5037104467" description="galactosylceramidase" evidence="7">
    <location>
        <begin position="44"/>
        <end position="817"/>
    </location>
</feature>
<keyword evidence="3" id="KW-0746">Sphingolipid metabolism</keyword>
<dbReference type="PANTHER" id="PTHR15172:SF1">
    <property type="entry name" value="GALACTOCEREBROSIDASE"/>
    <property type="match status" value="1"/>
</dbReference>
<dbReference type="Proteomes" id="UP000598174">
    <property type="component" value="Unassembled WGS sequence"/>
</dbReference>
<dbReference type="SUPFAM" id="SSF49384">
    <property type="entry name" value="Carbohydrate-binding domain"/>
    <property type="match status" value="1"/>
</dbReference>
<dbReference type="InterPro" id="IPR013785">
    <property type="entry name" value="Aldolase_TIM"/>
</dbReference>
<dbReference type="InterPro" id="IPR001286">
    <property type="entry name" value="Glyco_hydro_59"/>
</dbReference>
<feature type="domain" description="CBM2" evidence="8">
    <location>
        <begin position="712"/>
        <end position="817"/>
    </location>
</feature>
<feature type="region of interest" description="Disordered" evidence="6">
    <location>
        <begin position="671"/>
        <end position="715"/>
    </location>
</feature>
<organism evidence="9 10">
    <name type="scientific">Paractinoplanes ferrugineus</name>
    <dbReference type="NCBI Taxonomy" id="113564"/>
    <lineage>
        <taxon>Bacteria</taxon>
        <taxon>Bacillati</taxon>
        <taxon>Actinomycetota</taxon>
        <taxon>Actinomycetes</taxon>
        <taxon>Micromonosporales</taxon>
        <taxon>Micromonosporaceae</taxon>
        <taxon>Paractinoplanes</taxon>
    </lineage>
</organism>
<feature type="compositionally biased region" description="Pro residues" evidence="6">
    <location>
        <begin position="679"/>
        <end position="701"/>
    </location>
</feature>
<dbReference type="Pfam" id="PF02057">
    <property type="entry name" value="Glyco_hydro_59"/>
    <property type="match status" value="1"/>
</dbReference>
<feature type="compositionally biased region" description="Low complexity" evidence="6">
    <location>
        <begin position="702"/>
        <end position="715"/>
    </location>
</feature>
<dbReference type="SUPFAM" id="SSF51445">
    <property type="entry name" value="(Trans)glycosidases"/>
    <property type="match status" value="1"/>
</dbReference>
<dbReference type="Pfam" id="PF21708">
    <property type="entry name" value="Glyco_hydro_59_C"/>
    <property type="match status" value="1"/>
</dbReference>
<dbReference type="PRINTS" id="PR00850">
    <property type="entry name" value="GLHYDRLASE59"/>
</dbReference>
<dbReference type="Pfam" id="PF00553">
    <property type="entry name" value="CBM_2"/>
    <property type="match status" value="1"/>
</dbReference>
<protein>
    <recommendedName>
        <fullName evidence="2">galactosylceramidase</fullName>
        <ecNumber evidence="2">3.2.1.46</ecNumber>
    </recommendedName>
    <alternativeName>
        <fullName evidence="5">Galactosylceramidase</fullName>
    </alternativeName>
</protein>
<dbReference type="GO" id="GO:0006683">
    <property type="term" value="P:galactosylceramide catabolic process"/>
    <property type="evidence" value="ECO:0007669"/>
    <property type="project" value="InterPro"/>
</dbReference>
<evidence type="ECO:0000256" key="4">
    <source>
        <dbReference type="ARBA" id="ARBA00022963"/>
    </source>
</evidence>
<gene>
    <name evidence="9" type="ORF">Afe05nite_70680</name>
</gene>
<dbReference type="RefSeq" id="WP_203821610.1">
    <property type="nucleotide sequence ID" value="NZ_BAAABP010000080.1"/>
</dbReference>
<comment type="caution">
    <text evidence="9">The sequence shown here is derived from an EMBL/GenBank/DDBJ whole genome shotgun (WGS) entry which is preliminary data.</text>
</comment>
<dbReference type="InterPro" id="IPR049162">
    <property type="entry name" value="GH59_C"/>
</dbReference>
<dbReference type="EC" id="3.2.1.46" evidence="2"/>
<evidence type="ECO:0000256" key="1">
    <source>
        <dbReference type="ARBA" id="ARBA00005637"/>
    </source>
</evidence>
<dbReference type="GO" id="GO:0005764">
    <property type="term" value="C:lysosome"/>
    <property type="evidence" value="ECO:0007669"/>
    <property type="project" value="TreeGrafter"/>
</dbReference>
<evidence type="ECO:0000313" key="9">
    <source>
        <dbReference type="EMBL" id="GIE15228.1"/>
    </source>
</evidence>
<dbReference type="Gene3D" id="2.60.120.560">
    <property type="entry name" value="Exo-inulinase, domain 1"/>
    <property type="match status" value="1"/>
</dbReference>
<evidence type="ECO:0000259" key="8">
    <source>
        <dbReference type="PROSITE" id="PS51173"/>
    </source>
</evidence>
<dbReference type="EMBL" id="BOMM01000064">
    <property type="protein sequence ID" value="GIE15228.1"/>
    <property type="molecule type" value="Genomic_DNA"/>
</dbReference>
<dbReference type="InterPro" id="IPR049161">
    <property type="entry name" value="GH59_cat"/>
</dbReference>
<dbReference type="InterPro" id="IPR001919">
    <property type="entry name" value="CBD2"/>
</dbReference>
<dbReference type="SMART" id="SM00637">
    <property type="entry name" value="CBD_II"/>
    <property type="match status" value="1"/>
</dbReference>
<dbReference type="InterPro" id="IPR012291">
    <property type="entry name" value="CBM2_carb-bd_dom_sf"/>
</dbReference>
<evidence type="ECO:0000313" key="10">
    <source>
        <dbReference type="Proteomes" id="UP000598174"/>
    </source>
</evidence>
<accession>A0A919MGW9</accession>